<dbReference type="NCBIfam" id="TIGR00787">
    <property type="entry name" value="dctP"/>
    <property type="match status" value="1"/>
</dbReference>
<dbReference type="PANTHER" id="PTHR33376">
    <property type="match status" value="1"/>
</dbReference>
<dbReference type="PIRSF" id="PIRSF006470">
    <property type="entry name" value="DctB"/>
    <property type="match status" value="1"/>
</dbReference>
<dbReference type="InterPro" id="IPR004682">
    <property type="entry name" value="TRAP_DctP"/>
</dbReference>
<proteinExistence type="predicted"/>
<dbReference type="InterPro" id="IPR038404">
    <property type="entry name" value="TRAP_DctP_sf"/>
</dbReference>
<dbReference type="GO" id="GO:0030288">
    <property type="term" value="C:outer membrane-bounded periplasmic space"/>
    <property type="evidence" value="ECO:0007669"/>
    <property type="project" value="InterPro"/>
</dbReference>
<keyword evidence="2" id="KW-0813">Transport</keyword>
<organism evidence="4">
    <name type="scientific">marine metagenome</name>
    <dbReference type="NCBI Taxonomy" id="408172"/>
    <lineage>
        <taxon>unclassified sequences</taxon>
        <taxon>metagenomes</taxon>
        <taxon>ecological metagenomes</taxon>
    </lineage>
</organism>
<protein>
    <submittedName>
        <fullName evidence="4">Uncharacterized protein</fullName>
    </submittedName>
</protein>
<evidence type="ECO:0000256" key="2">
    <source>
        <dbReference type="ARBA" id="ARBA00022448"/>
    </source>
</evidence>
<dbReference type="InterPro" id="IPR018389">
    <property type="entry name" value="DctP_fam"/>
</dbReference>
<keyword evidence="3" id="KW-0732">Signal</keyword>
<dbReference type="Gene3D" id="3.40.190.170">
    <property type="entry name" value="Bacterial extracellular solute-binding protein, family 7"/>
    <property type="match status" value="1"/>
</dbReference>
<evidence type="ECO:0000256" key="3">
    <source>
        <dbReference type="ARBA" id="ARBA00022729"/>
    </source>
</evidence>
<dbReference type="EMBL" id="UINC01010488">
    <property type="protein sequence ID" value="SVA46627.1"/>
    <property type="molecule type" value="Genomic_DNA"/>
</dbReference>
<dbReference type="Pfam" id="PF03480">
    <property type="entry name" value="DctP"/>
    <property type="match status" value="1"/>
</dbReference>
<dbReference type="PANTHER" id="PTHR33376:SF4">
    <property type="entry name" value="SIALIC ACID-BINDING PERIPLASMIC PROTEIN SIAP"/>
    <property type="match status" value="1"/>
</dbReference>
<dbReference type="AlphaFoldDB" id="A0A381W401"/>
<dbReference type="NCBIfam" id="NF037995">
    <property type="entry name" value="TRAP_S1"/>
    <property type="match status" value="1"/>
</dbReference>
<comment type="subcellular location">
    <subcellularLocation>
        <location evidence="1">Cell envelope</location>
    </subcellularLocation>
</comment>
<evidence type="ECO:0000256" key="1">
    <source>
        <dbReference type="ARBA" id="ARBA00004196"/>
    </source>
</evidence>
<accession>A0A381W401</accession>
<sequence>MKDVVREFALICALAMIFPPTLSGQAEYTIKFGHIANDQNVWNKAALKFKEVVEKNSNGKIEVKVYPNAQLGKEMDVINGIQLGTVDMTITGESLQNWVPEAGLIAVPYAIRDSDHLKKVAGGEIGKFIEKEILESINLRPIAWLTRGPRHLTSNRPIKHPNDLRGMILRVPNVPLYVAVWKALGAKPTPMDFSEVFTSLQQRTIHGQENPFALIKSSGFYEVQDFCNLTGHVISWIYVVIGENKLKSLPLALQEVVLDAGKEMQHYQHKLFEENEKKLKKELVDKGMTFVETDQEAFRSQAKKAVIKSLTREQFNLYTQIISVQ</sequence>
<dbReference type="GO" id="GO:0055085">
    <property type="term" value="P:transmembrane transport"/>
    <property type="evidence" value="ECO:0007669"/>
    <property type="project" value="InterPro"/>
</dbReference>
<evidence type="ECO:0000313" key="4">
    <source>
        <dbReference type="EMBL" id="SVA46627.1"/>
    </source>
</evidence>
<name>A0A381W401_9ZZZZ</name>
<reference evidence="4" key="1">
    <citation type="submission" date="2018-05" db="EMBL/GenBank/DDBJ databases">
        <authorList>
            <person name="Lanie J.A."/>
            <person name="Ng W.-L."/>
            <person name="Kazmierczak K.M."/>
            <person name="Andrzejewski T.M."/>
            <person name="Davidsen T.M."/>
            <person name="Wayne K.J."/>
            <person name="Tettelin H."/>
            <person name="Glass J.I."/>
            <person name="Rusch D."/>
            <person name="Podicherti R."/>
            <person name="Tsui H.-C.T."/>
            <person name="Winkler M.E."/>
        </authorList>
    </citation>
    <scope>NUCLEOTIDE SEQUENCE</scope>
</reference>
<dbReference type="CDD" id="cd13603">
    <property type="entry name" value="PBP2_TRAP_Siap_TeaA_like"/>
    <property type="match status" value="1"/>
</dbReference>
<gene>
    <name evidence="4" type="ORF">METZ01_LOCUS99481</name>
</gene>